<comment type="subunit">
    <text evidence="2 8">Homotetramer.</text>
</comment>
<feature type="binding site" evidence="8">
    <location>
        <position position="354"/>
    </location>
    <ligand>
        <name>substrate</name>
    </ligand>
</feature>
<feature type="binding site" evidence="8">
    <location>
        <position position="275"/>
    </location>
    <ligand>
        <name>substrate</name>
    </ligand>
</feature>
<dbReference type="SUPFAM" id="SSF48403">
    <property type="entry name" value="Ankyrin repeat"/>
    <property type="match status" value="1"/>
</dbReference>
<evidence type="ECO:0000256" key="4">
    <source>
        <dbReference type="ARBA" id="ARBA00022737"/>
    </source>
</evidence>
<dbReference type="PROSITE" id="PS50297">
    <property type="entry name" value="ANK_REP_REGION"/>
    <property type="match status" value="1"/>
</dbReference>
<dbReference type="Pfam" id="PF04960">
    <property type="entry name" value="Glutaminase"/>
    <property type="match status" value="1"/>
</dbReference>
<evidence type="ECO:0000259" key="11">
    <source>
        <dbReference type="Pfam" id="PF17959"/>
    </source>
</evidence>
<feature type="binding site" evidence="8">
    <location>
        <position position="321"/>
    </location>
    <ligand>
        <name>substrate</name>
    </ligand>
</feature>
<proteinExistence type="inferred from homology"/>
<feature type="repeat" description="ANK" evidence="9">
    <location>
        <begin position="534"/>
        <end position="566"/>
    </location>
</feature>
<name>A0ABW6U5B4_9ACTN</name>
<dbReference type="InterPro" id="IPR002110">
    <property type="entry name" value="Ankyrin_rpt"/>
</dbReference>
<feature type="binding site" evidence="8">
    <location>
        <position position="406"/>
    </location>
    <ligand>
        <name>substrate</name>
    </ligand>
</feature>
<evidence type="ECO:0000256" key="1">
    <source>
        <dbReference type="ARBA" id="ARBA00011076"/>
    </source>
</evidence>
<dbReference type="Pfam" id="PF17959">
    <property type="entry name" value="EF-hand_14"/>
    <property type="match status" value="1"/>
</dbReference>
<dbReference type="PANTHER" id="PTHR12544:SF29">
    <property type="entry name" value="GLUTAMINASE"/>
    <property type="match status" value="1"/>
</dbReference>
<dbReference type="HAMAP" id="MF_00313">
    <property type="entry name" value="Glutaminase"/>
    <property type="match status" value="1"/>
</dbReference>
<evidence type="ECO:0000256" key="8">
    <source>
        <dbReference type="HAMAP-Rule" id="MF_00313"/>
    </source>
</evidence>
<dbReference type="Proteomes" id="UP001602123">
    <property type="component" value="Unassembled WGS sequence"/>
</dbReference>
<dbReference type="GO" id="GO:0004359">
    <property type="term" value="F:glutaminase activity"/>
    <property type="evidence" value="ECO:0007669"/>
    <property type="project" value="UniProtKB-EC"/>
</dbReference>
<protein>
    <recommendedName>
        <fullName evidence="3 8">Glutaminase</fullName>
        <ecNumber evidence="3 8">3.5.1.2</ecNumber>
    </recommendedName>
</protein>
<evidence type="ECO:0000256" key="9">
    <source>
        <dbReference type="PROSITE-ProRule" id="PRU00023"/>
    </source>
</evidence>
<evidence type="ECO:0000256" key="5">
    <source>
        <dbReference type="ARBA" id="ARBA00022801"/>
    </source>
</evidence>
<dbReference type="InterPro" id="IPR041541">
    <property type="entry name" value="Glutaminase_EF-hand"/>
</dbReference>
<dbReference type="EC" id="3.5.1.2" evidence="3 8"/>
<evidence type="ECO:0000313" key="12">
    <source>
        <dbReference type="EMBL" id="MFF4219322.1"/>
    </source>
</evidence>
<evidence type="ECO:0000256" key="3">
    <source>
        <dbReference type="ARBA" id="ARBA00012918"/>
    </source>
</evidence>
<reference evidence="12 13" key="1">
    <citation type="submission" date="2024-10" db="EMBL/GenBank/DDBJ databases">
        <title>The Natural Products Discovery Center: Release of the First 8490 Sequenced Strains for Exploring Actinobacteria Biosynthetic Diversity.</title>
        <authorList>
            <person name="Kalkreuter E."/>
            <person name="Kautsar S.A."/>
            <person name="Yang D."/>
            <person name="Bader C.D."/>
            <person name="Teijaro C.N."/>
            <person name="Fluegel L."/>
            <person name="Davis C.M."/>
            <person name="Simpson J.R."/>
            <person name="Lauterbach L."/>
            <person name="Steele A.D."/>
            <person name="Gui C."/>
            <person name="Meng S."/>
            <person name="Li G."/>
            <person name="Viehrig K."/>
            <person name="Ye F."/>
            <person name="Su P."/>
            <person name="Kiefer A.F."/>
            <person name="Nichols A."/>
            <person name="Cepeda A.J."/>
            <person name="Yan W."/>
            <person name="Fan B."/>
            <person name="Jiang Y."/>
            <person name="Adhikari A."/>
            <person name="Zheng C.-J."/>
            <person name="Schuster L."/>
            <person name="Cowan T.M."/>
            <person name="Smanski M.J."/>
            <person name="Chevrette M.G."/>
            <person name="De Carvalho L.P.S."/>
            <person name="Shen B."/>
        </authorList>
    </citation>
    <scope>NUCLEOTIDE SEQUENCE [LARGE SCALE GENOMIC DNA]</scope>
    <source>
        <strain evidence="12 13">NPDC001650</strain>
    </source>
</reference>
<dbReference type="RefSeq" id="WP_388630701.1">
    <property type="nucleotide sequence ID" value="NZ_JBIAUT010000010.1"/>
</dbReference>
<keyword evidence="8" id="KW-0007">Acetylation</keyword>
<dbReference type="InterPro" id="IPR012338">
    <property type="entry name" value="Beta-lactam/transpept-like"/>
</dbReference>
<dbReference type="Gene3D" id="3.40.710.10">
    <property type="entry name" value="DD-peptidase/beta-lactamase superfamily"/>
    <property type="match status" value="1"/>
</dbReference>
<feature type="compositionally biased region" description="Basic residues" evidence="10">
    <location>
        <begin position="18"/>
        <end position="37"/>
    </location>
</feature>
<dbReference type="SMART" id="SM00248">
    <property type="entry name" value="ANK"/>
    <property type="match status" value="1"/>
</dbReference>
<gene>
    <name evidence="8 12" type="primary">glsA</name>
    <name evidence="12" type="ORF">ACFYZM_24000</name>
</gene>
<accession>A0ABW6U5B4</accession>
<evidence type="ECO:0000256" key="7">
    <source>
        <dbReference type="ARBA" id="ARBA00049534"/>
    </source>
</evidence>
<dbReference type="NCBIfam" id="TIGR03814">
    <property type="entry name" value="Gln_ase"/>
    <property type="match status" value="1"/>
</dbReference>
<evidence type="ECO:0000313" key="13">
    <source>
        <dbReference type="Proteomes" id="UP001602123"/>
    </source>
</evidence>
<feature type="binding site" evidence="8">
    <location>
        <position position="328"/>
    </location>
    <ligand>
        <name>substrate</name>
    </ligand>
</feature>
<feature type="binding site" evidence="8">
    <location>
        <position position="424"/>
    </location>
    <ligand>
        <name>substrate</name>
    </ligand>
</feature>
<comment type="caution">
    <text evidence="12">The sequence shown here is derived from an EMBL/GenBank/DDBJ whole genome shotgun (WGS) entry which is preliminary data.</text>
</comment>
<comment type="similarity">
    <text evidence="1 8">Belongs to the glutaminase family.</text>
</comment>
<evidence type="ECO:0000256" key="2">
    <source>
        <dbReference type="ARBA" id="ARBA00011881"/>
    </source>
</evidence>
<keyword evidence="5 8" id="KW-0378">Hydrolase</keyword>
<keyword evidence="6 9" id="KW-0040">ANK repeat</keyword>
<dbReference type="EMBL" id="JBIAUT010000010">
    <property type="protein sequence ID" value="MFF4219322.1"/>
    <property type="molecule type" value="Genomic_DNA"/>
</dbReference>
<dbReference type="Gene3D" id="1.25.40.20">
    <property type="entry name" value="Ankyrin repeat-containing domain"/>
    <property type="match status" value="1"/>
</dbReference>
<comment type="catalytic activity">
    <reaction evidence="7 8">
        <text>L-glutamine + H2O = L-glutamate + NH4(+)</text>
        <dbReference type="Rhea" id="RHEA:15889"/>
        <dbReference type="ChEBI" id="CHEBI:15377"/>
        <dbReference type="ChEBI" id="CHEBI:28938"/>
        <dbReference type="ChEBI" id="CHEBI:29985"/>
        <dbReference type="ChEBI" id="CHEBI:58359"/>
        <dbReference type="EC" id="3.5.1.2"/>
    </reaction>
</comment>
<feature type="region of interest" description="Disordered" evidence="10">
    <location>
        <begin position="1"/>
        <end position="70"/>
    </location>
</feature>
<dbReference type="PROSITE" id="PS50088">
    <property type="entry name" value="ANK_REPEAT"/>
    <property type="match status" value="1"/>
</dbReference>
<dbReference type="Gene3D" id="1.10.238.210">
    <property type="match status" value="1"/>
</dbReference>
<sequence>MAGNRRCGGDCRNSASRLPHRFGLRRPTGRFPGRRKGLPAAADRRSSLPAARPGKRPADHPSAPSTFRCRGGGTHPGVLGCFEHDSSGRLSPDLLLQVLREAGILPDDPRIAETISNLDRMGPGSAQLPAQPLLLTAEEFSAVTQFNRGLIERAARGELAVPDFPALVDDLQRIHQEVRADRRGAVAAYIPQLARVDADQFAISVCTVDGQRFSIGDADVNFCLQSVSKTVSYCLTLEEHGPDTVHRHVGREPSGQGFNELTFNKAGLPHNPMINAGAIMSCALIRRGLDAADRFDYVAETWKRLAGGRSVGFNNSVYLSERSTADRNFALGYSMRERGAFPPGTDLLATLEFYFQCCSIEVDAQQLAVAAASLANAGVCPLTEDPVFSARTVRHCLSLMSSCGLYDFSGEFAFTIGLPAKSGVSGALMLVVPQLMGIAIWSPRLDAQGNSVRGIEVCRRLVDCYNIHTYDLLTGLGPGAGAGAGAGKRDPRLKRQQSAIEGIVGLCFAASQGDLNEIRRLAACNVPLGATDYDGRTALHLAAAEGHRETVEFLLSAGVDPKPVDRWGGTPLDDANRAGHRHLARLLADAARL</sequence>
<feature type="domain" description="Glutaminase EF-hand" evidence="11">
    <location>
        <begin position="81"/>
        <end position="162"/>
    </location>
</feature>
<dbReference type="InterPro" id="IPR015868">
    <property type="entry name" value="Glutaminase"/>
</dbReference>
<dbReference type="Pfam" id="PF12796">
    <property type="entry name" value="Ank_2"/>
    <property type="match status" value="1"/>
</dbReference>
<dbReference type="PANTHER" id="PTHR12544">
    <property type="entry name" value="GLUTAMINASE"/>
    <property type="match status" value="1"/>
</dbReference>
<keyword evidence="4" id="KW-0677">Repeat</keyword>
<organism evidence="12 13">
    <name type="scientific">Streptomyces nondiastaticus</name>
    <dbReference type="NCBI Taxonomy" id="3154512"/>
    <lineage>
        <taxon>Bacteria</taxon>
        <taxon>Bacillati</taxon>
        <taxon>Actinomycetota</taxon>
        <taxon>Actinomycetes</taxon>
        <taxon>Kitasatosporales</taxon>
        <taxon>Streptomycetaceae</taxon>
        <taxon>Streptomyces</taxon>
    </lineage>
</organism>
<feature type="binding site" evidence="8">
    <location>
        <position position="226"/>
    </location>
    <ligand>
        <name>substrate</name>
    </ligand>
</feature>
<evidence type="ECO:0000256" key="10">
    <source>
        <dbReference type="SAM" id="MobiDB-lite"/>
    </source>
</evidence>
<dbReference type="InterPro" id="IPR036770">
    <property type="entry name" value="Ankyrin_rpt-contain_sf"/>
</dbReference>
<keyword evidence="13" id="KW-1185">Reference proteome</keyword>
<evidence type="ECO:0000256" key="6">
    <source>
        <dbReference type="ARBA" id="ARBA00023043"/>
    </source>
</evidence>
<dbReference type="SUPFAM" id="SSF56601">
    <property type="entry name" value="beta-lactamase/transpeptidase-like"/>
    <property type="match status" value="1"/>
</dbReference>